<accession>A0A2S9IQU2</accession>
<dbReference type="InterPro" id="IPR039697">
    <property type="entry name" value="Alcohol_dehydrogenase_Fe"/>
</dbReference>
<dbReference type="PROSITE" id="PS00913">
    <property type="entry name" value="ADH_IRON_1"/>
    <property type="match status" value="1"/>
</dbReference>
<name>A0A2S9IQU2_9HYPH</name>
<comment type="cofactor">
    <cofactor evidence="1">
        <name>Fe cation</name>
        <dbReference type="ChEBI" id="CHEBI:24875"/>
    </cofactor>
</comment>
<evidence type="ECO:0000259" key="6">
    <source>
        <dbReference type="Pfam" id="PF00465"/>
    </source>
</evidence>
<dbReference type="Gene3D" id="1.20.1090.10">
    <property type="entry name" value="Dehydroquinate synthase-like - alpha domain"/>
    <property type="match status" value="1"/>
</dbReference>
<organism evidence="8 9">
    <name type="scientific">Phyllobacterium phragmitis</name>
    <dbReference type="NCBI Taxonomy" id="2670329"/>
    <lineage>
        <taxon>Bacteria</taxon>
        <taxon>Pseudomonadati</taxon>
        <taxon>Pseudomonadota</taxon>
        <taxon>Alphaproteobacteria</taxon>
        <taxon>Hyphomicrobiales</taxon>
        <taxon>Phyllobacteriaceae</taxon>
        <taxon>Phyllobacterium</taxon>
    </lineage>
</organism>
<feature type="domain" description="Alcohol dehydrogenase iron-type/glycerol dehydrogenase GldA" evidence="6">
    <location>
        <begin position="13"/>
        <end position="173"/>
    </location>
</feature>
<sequence>MLALTHPLEIQRPPIVHFGIGVLPKLGQWVTSRGFARPFIIADAVNATRLSLLGLANASCFGTVKPEPDITNLEEAVAAAEAAGADVIIGFGGGSAMDLAKLVAVIAGSGKHLHDISGPHRAPSRIAGLAQIPTTAGTGSEVGTRALITDPATQNKIATESLHMLADIAIIDPELTATVPPFITAATGIDALAHCVEAFTSRRAHPLIDDYARRGIELVGANLKRAVENGRDMEARSALALASFYGGVCLGPVNTTGGHAIAYPLGTRHRIAHGIANALIFPHVLAMNAPAQPEKTAWVCKALGFTGSTVEEIRKGALTFCEALGLDMRLRAHGVPQDDLAAMAREAHAIRRLLDWNPIDLLESDILQIYRSAW</sequence>
<dbReference type="SUPFAM" id="SSF56796">
    <property type="entry name" value="Dehydroquinate synthase-like"/>
    <property type="match status" value="1"/>
</dbReference>
<dbReference type="GO" id="GO:0046872">
    <property type="term" value="F:metal ion binding"/>
    <property type="evidence" value="ECO:0007669"/>
    <property type="project" value="InterPro"/>
</dbReference>
<dbReference type="Proteomes" id="UP000239434">
    <property type="component" value="Unassembled WGS sequence"/>
</dbReference>
<dbReference type="Pfam" id="PF25137">
    <property type="entry name" value="ADH_Fe_C"/>
    <property type="match status" value="1"/>
</dbReference>
<dbReference type="InterPro" id="IPR018211">
    <property type="entry name" value="ADH_Fe_CS"/>
</dbReference>
<keyword evidence="3" id="KW-0560">Oxidoreductase</keyword>
<evidence type="ECO:0000313" key="9">
    <source>
        <dbReference type="Proteomes" id="UP000239434"/>
    </source>
</evidence>
<comment type="catalytic activity">
    <reaction evidence="5">
        <text>a primary alcohol + NAD(+) = an aldehyde + NADH + H(+)</text>
        <dbReference type="Rhea" id="RHEA:10736"/>
        <dbReference type="ChEBI" id="CHEBI:15378"/>
        <dbReference type="ChEBI" id="CHEBI:15734"/>
        <dbReference type="ChEBI" id="CHEBI:17478"/>
        <dbReference type="ChEBI" id="CHEBI:57540"/>
        <dbReference type="ChEBI" id="CHEBI:57945"/>
        <dbReference type="EC" id="1.1.1.1"/>
    </reaction>
</comment>
<dbReference type="PANTHER" id="PTHR11496">
    <property type="entry name" value="ALCOHOL DEHYDROGENASE"/>
    <property type="match status" value="1"/>
</dbReference>
<comment type="similarity">
    <text evidence="2">Belongs to the iron-containing alcohol dehydrogenase family.</text>
</comment>
<evidence type="ECO:0000256" key="5">
    <source>
        <dbReference type="ARBA" id="ARBA00049243"/>
    </source>
</evidence>
<comment type="caution">
    <text evidence="8">The sequence shown here is derived from an EMBL/GenBank/DDBJ whole genome shotgun (WGS) entry which is preliminary data.</text>
</comment>
<evidence type="ECO:0000256" key="3">
    <source>
        <dbReference type="ARBA" id="ARBA00023002"/>
    </source>
</evidence>
<evidence type="ECO:0000256" key="1">
    <source>
        <dbReference type="ARBA" id="ARBA00001962"/>
    </source>
</evidence>
<dbReference type="RefSeq" id="WP_105742555.1">
    <property type="nucleotide sequence ID" value="NZ_PVBR01000009.1"/>
</dbReference>
<evidence type="ECO:0000313" key="8">
    <source>
        <dbReference type="EMBL" id="PRD42891.1"/>
    </source>
</evidence>
<reference evidence="8 9" key="1">
    <citation type="submission" date="2018-02" db="EMBL/GenBank/DDBJ databases">
        <title>The draft genome of Phyllobacterium sp. 1N-3.</title>
        <authorList>
            <person name="Liu L."/>
            <person name="Li L."/>
            <person name="Zhang X."/>
            <person name="Wang T."/>
            <person name="Liang L."/>
        </authorList>
    </citation>
    <scope>NUCLEOTIDE SEQUENCE [LARGE SCALE GENOMIC DNA]</scope>
    <source>
        <strain evidence="8 9">1N-3</strain>
    </source>
</reference>
<dbReference type="CDD" id="cd08551">
    <property type="entry name" value="Fe-ADH"/>
    <property type="match status" value="1"/>
</dbReference>
<evidence type="ECO:0000256" key="2">
    <source>
        <dbReference type="ARBA" id="ARBA00007358"/>
    </source>
</evidence>
<dbReference type="Pfam" id="PF00465">
    <property type="entry name" value="Fe-ADH"/>
    <property type="match status" value="1"/>
</dbReference>
<protein>
    <submittedName>
        <fullName evidence="8">Alcohol dehydrogenase</fullName>
    </submittedName>
</protein>
<evidence type="ECO:0000256" key="4">
    <source>
        <dbReference type="ARBA" id="ARBA00023027"/>
    </source>
</evidence>
<keyword evidence="9" id="KW-1185">Reference proteome</keyword>
<dbReference type="PANTHER" id="PTHR11496:SF102">
    <property type="entry name" value="ALCOHOL DEHYDROGENASE 4"/>
    <property type="match status" value="1"/>
</dbReference>
<dbReference type="FunFam" id="3.40.50.1970:FF:000003">
    <property type="entry name" value="Alcohol dehydrogenase, iron-containing"/>
    <property type="match status" value="1"/>
</dbReference>
<dbReference type="InterPro" id="IPR056798">
    <property type="entry name" value="ADH_Fe_C"/>
</dbReference>
<gene>
    <name evidence="8" type="ORF">C5748_14040</name>
</gene>
<dbReference type="InterPro" id="IPR001670">
    <property type="entry name" value="ADH_Fe/GldA"/>
</dbReference>
<proteinExistence type="inferred from homology"/>
<dbReference type="Gene3D" id="3.40.50.1970">
    <property type="match status" value="1"/>
</dbReference>
<dbReference type="AlphaFoldDB" id="A0A2S9IQU2"/>
<keyword evidence="4" id="KW-0520">NAD</keyword>
<dbReference type="GO" id="GO:0004022">
    <property type="term" value="F:alcohol dehydrogenase (NAD+) activity"/>
    <property type="evidence" value="ECO:0007669"/>
    <property type="project" value="UniProtKB-EC"/>
</dbReference>
<feature type="domain" description="Fe-containing alcohol dehydrogenase-like C-terminal" evidence="7">
    <location>
        <begin position="184"/>
        <end position="374"/>
    </location>
</feature>
<dbReference type="EMBL" id="PVBR01000009">
    <property type="protein sequence ID" value="PRD42891.1"/>
    <property type="molecule type" value="Genomic_DNA"/>
</dbReference>
<evidence type="ECO:0000259" key="7">
    <source>
        <dbReference type="Pfam" id="PF25137"/>
    </source>
</evidence>